<keyword evidence="1" id="KW-1133">Transmembrane helix</keyword>
<reference evidence="3" key="1">
    <citation type="submission" date="2013-05" db="EMBL/GenBank/DDBJ databases">
        <title>The Genome sequence of Mucor circinelloides f. circinelloides 1006PhL.</title>
        <authorList>
            <consortium name="The Broad Institute Genomics Platform"/>
            <person name="Cuomo C."/>
            <person name="Earl A."/>
            <person name="Findley K."/>
            <person name="Lee S.C."/>
            <person name="Walker B."/>
            <person name="Young S."/>
            <person name="Zeng Q."/>
            <person name="Gargeya S."/>
            <person name="Fitzgerald M."/>
            <person name="Haas B."/>
            <person name="Abouelleil A."/>
            <person name="Allen A.W."/>
            <person name="Alvarado L."/>
            <person name="Arachchi H.M."/>
            <person name="Berlin A.M."/>
            <person name="Chapman S.B."/>
            <person name="Gainer-Dewar J."/>
            <person name="Goldberg J."/>
            <person name="Griggs A."/>
            <person name="Gujja S."/>
            <person name="Hansen M."/>
            <person name="Howarth C."/>
            <person name="Imamovic A."/>
            <person name="Ireland A."/>
            <person name="Larimer J."/>
            <person name="McCowan C."/>
            <person name="Murphy C."/>
            <person name="Pearson M."/>
            <person name="Poon T.W."/>
            <person name="Priest M."/>
            <person name="Roberts A."/>
            <person name="Saif S."/>
            <person name="Shea T."/>
            <person name="Sisk P."/>
            <person name="Sykes S."/>
            <person name="Wortman J."/>
            <person name="Nusbaum C."/>
            <person name="Birren B."/>
        </authorList>
    </citation>
    <scope>NUCLEOTIDE SEQUENCE [LARGE SCALE GENOMIC DNA]</scope>
    <source>
        <strain evidence="3">1006PhL</strain>
    </source>
</reference>
<feature type="transmembrane region" description="Helical" evidence="1">
    <location>
        <begin position="81"/>
        <end position="99"/>
    </location>
</feature>
<evidence type="ECO:0000256" key="1">
    <source>
        <dbReference type="SAM" id="Phobius"/>
    </source>
</evidence>
<evidence type="ECO:0000313" key="3">
    <source>
        <dbReference type="Proteomes" id="UP000014254"/>
    </source>
</evidence>
<name>S2JT34_MUCC1</name>
<dbReference type="EMBL" id="KE124092">
    <property type="protein sequence ID" value="EPB82920.1"/>
    <property type="molecule type" value="Genomic_DNA"/>
</dbReference>
<dbReference type="AlphaFoldDB" id="S2JT34"/>
<keyword evidence="1" id="KW-0812">Transmembrane</keyword>
<dbReference type="VEuPathDB" id="FungiDB:HMPREF1544_10314"/>
<accession>S2JT34</accession>
<dbReference type="Proteomes" id="UP000014254">
    <property type="component" value="Unassembled WGS sequence"/>
</dbReference>
<protein>
    <submittedName>
        <fullName evidence="2">Uncharacterized protein</fullName>
    </submittedName>
</protein>
<dbReference type="InParanoid" id="S2JT34"/>
<dbReference type="OrthoDB" id="10275119at2759"/>
<dbReference type="OMA" id="WIIAVCA"/>
<organism evidence="2 3">
    <name type="scientific">Mucor circinelloides f. circinelloides (strain 1006PhL)</name>
    <name type="common">Mucormycosis agent</name>
    <name type="synonym">Calyptromyces circinelloides</name>
    <dbReference type="NCBI Taxonomy" id="1220926"/>
    <lineage>
        <taxon>Eukaryota</taxon>
        <taxon>Fungi</taxon>
        <taxon>Fungi incertae sedis</taxon>
        <taxon>Mucoromycota</taxon>
        <taxon>Mucoromycotina</taxon>
        <taxon>Mucoromycetes</taxon>
        <taxon>Mucorales</taxon>
        <taxon>Mucorineae</taxon>
        <taxon>Mucoraceae</taxon>
        <taxon>Mucor</taxon>
    </lineage>
</organism>
<keyword evidence="3" id="KW-1185">Reference proteome</keyword>
<proteinExistence type="predicted"/>
<evidence type="ECO:0000313" key="2">
    <source>
        <dbReference type="EMBL" id="EPB82920.1"/>
    </source>
</evidence>
<keyword evidence="1" id="KW-0472">Membrane</keyword>
<sequence length="190" mass="21402">MVAYSRNSLSYTLPLGIADAVNLTNGKIGTLLNTLDLSHIDQDTIDIMVSMASMRVRWENGYFSDFSVNKSQVMDTIQTRFWWIIAVSVIGVAFLIPHLSRLFVRRISEYADNLHNLLLLTIERLNVLKQGRRTKHIGILLNALDDKQDRTVLLSVESYLVTIAKKPTGFEASLINNKTSSTGAYDKWGP</sequence>
<gene>
    <name evidence="2" type="ORF">HMPREF1544_10314</name>
</gene>